<dbReference type="Gene3D" id="1.20.1250.20">
    <property type="entry name" value="MFS general substrate transporter like domains"/>
    <property type="match status" value="2"/>
</dbReference>
<dbReference type="Proteomes" id="UP001195483">
    <property type="component" value="Unassembled WGS sequence"/>
</dbReference>
<dbReference type="GO" id="GO:0008028">
    <property type="term" value="F:monocarboxylic acid transmembrane transporter activity"/>
    <property type="evidence" value="ECO:0007669"/>
    <property type="project" value="TreeGrafter"/>
</dbReference>
<feature type="transmembrane region" description="Helical" evidence="2">
    <location>
        <begin position="122"/>
        <end position="146"/>
    </location>
</feature>
<keyword evidence="5" id="KW-1185">Reference proteome</keyword>
<keyword evidence="2" id="KW-0812">Transmembrane</keyword>
<dbReference type="PROSITE" id="PS50850">
    <property type="entry name" value="MFS"/>
    <property type="match status" value="1"/>
</dbReference>
<dbReference type="GO" id="GO:0016020">
    <property type="term" value="C:membrane"/>
    <property type="evidence" value="ECO:0007669"/>
    <property type="project" value="UniProtKB-SubCell"/>
</dbReference>
<accession>A0AAE0T1L4</accession>
<dbReference type="Pfam" id="PF07690">
    <property type="entry name" value="MFS_1"/>
    <property type="match status" value="1"/>
</dbReference>
<reference evidence="4" key="2">
    <citation type="journal article" date="2021" name="Genome Biol. Evol.">
        <title>Developing a high-quality reference genome for a parasitic bivalve with doubly uniparental inheritance (Bivalvia: Unionida).</title>
        <authorList>
            <person name="Smith C.H."/>
        </authorList>
    </citation>
    <scope>NUCLEOTIDE SEQUENCE</scope>
    <source>
        <strain evidence="4">CHS0354</strain>
        <tissue evidence="4">Mantle</tissue>
    </source>
</reference>
<dbReference type="InterPro" id="IPR050327">
    <property type="entry name" value="Proton-linked_MCT"/>
</dbReference>
<evidence type="ECO:0000256" key="1">
    <source>
        <dbReference type="ARBA" id="ARBA00004141"/>
    </source>
</evidence>
<reference evidence="4" key="1">
    <citation type="journal article" date="2021" name="Genome Biol. Evol.">
        <title>A High-Quality Reference Genome for a Parasitic Bivalve with Doubly Uniparental Inheritance (Bivalvia: Unionida).</title>
        <authorList>
            <person name="Smith C.H."/>
        </authorList>
    </citation>
    <scope>NUCLEOTIDE SEQUENCE</scope>
    <source>
        <strain evidence="4">CHS0354</strain>
    </source>
</reference>
<evidence type="ECO:0000313" key="5">
    <source>
        <dbReference type="Proteomes" id="UP001195483"/>
    </source>
</evidence>
<dbReference type="AlphaFoldDB" id="A0AAE0T1L4"/>
<feature type="transmembrane region" description="Helical" evidence="2">
    <location>
        <begin position="88"/>
        <end position="110"/>
    </location>
</feature>
<feature type="transmembrane region" description="Helical" evidence="2">
    <location>
        <begin position="213"/>
        <end position="236"/>
    </location>
</feature>
<dbReference type="PANTHER" id="PTHR11360:SF284">
    <property type="entry name" value="EG:103B4.3 PROTEIN-RELATED"/>
    <property type="match status" value="1"/>
</dbReference>
<comment type="subcellular location">
    <subcellularLocation>
        <location evidence="1">Membrane</location>
        <topology evidence="1">Multi-pass membrane protein</topology>
    </subcellularLocation>
</comment>
<evidence type="ECO:0000256" key="2">
    <source>
        <dbReference type="SAM" id="Phobius"/>
    </source>
</evidence>
<feature type="transmembrane region" description="Helical" evidence="2">
    <location>
        <begin position="155"/>
        <end position="174"/>
    </location>
</feature>
<dbReference type="EMBL" id="JAEAOA010001504">
    <property type="protein sequence ID" value="KAK3602049.1"/>
    <property type="molecule type" value="Genomic_DNA"/>
</dbReference>
<dbReference type="SUPFAM" id="SSF103473">
    <property type="entry name" value="MFS general substrate transporter"/>
    <property type="match status" value="1"/>
</dbReference>
<feature type="transmembrane region" description="Helical" evidence="2">
    <location>
        <begin position="409"/>
        <end position="429"/>
    </location>
</feature>
<keyword evidence="2" id="KW-1133">Transmembrane helix</keyword>
<gene>
    <name evidence="4" type="ORF">CHS0354_025226</name>
</gene>
<feature type="transmembrane region" description="Helical" evidence="2">
    <location>
        <begin position="502"/>
        <end position="524"/>
    </location>
</feature>
<feature type="transmembrane region" description="Helical" evidence="2">
    <location>
        <begin position="441"/>
        <end position="461"/>
    </location>
</feature>
<comment type="caution">
    <text evidence="4">The sequence shown here is derived from an EMBL/GenBank/DDBJ whole genome shotgun (WGS) entry which is preliminary data.</text>
</comment>
<sequence length="571" mass="61720">MGSILNDIPSSVDALVSELQAFQAANREIADIEKIFGSILNDIPSSVDALGSERQAVQAAKRGITDIEMPMMLAKCQDWSDGGPWGHVVVVSAFMIQVITFGTAQSIGVYNVEFLDYFENSAAAIFLVGSINVGIILGSGPIAALLMNYLSHRQVALIGATISSAGLTCMPFTPNVEYMYFFYGFLTGLGFCLLYIPSHVLCGLYFQRHRSLATGIAISGQGVGGTVFPYIAYILIDTYGWKGSFFIMSGLSLHNFVFAALLRPPSKHIEREIDEMTAPKKVDLLETENKSLDINRITSVSSNIHINLENNHLVNERNLDDITPDLSRGETDLPDTIDVHGTDTNNIHIAGGMVCAKFISKIKDQLRKVFIFGFIIYFINNMFWNMGASTVIQFGPEFNKNVGLDKEDAAIVFTLIGCGTCLGCVLGGIMGNLVCCNRMAVYAVANIATGTITLLFPLTFLHTFWGLLILSLLWGLMFGVILGLLMVVTADLLGADALGYGYGYLMLANGIGCIIAPPLAGWLLDVTGKLVPGFLFAGLITILGGLLMALIPLQRRLCTVKDKVAGNPAES</sequence>
<feature type="transmembrane region" description="Helical" evidence="2">
    <location>
        <begin position="467"/>
        <end position="490"/>
    </location>
</feature>
<feature type="domain" description="Major facilitator superfamily (MFS) profile" evidence="3">
    <location>
        <begin position="89"/>
        <end position="556"/>
    </location>
</feature>
<feature type="transmembrane region" description="Helical" evidence="2">
    <location>
        <begin position="369"/>
        <end position="389"/>
    </location>
</feature>
<organism evidence="4 5">
    <name type="scientific">Potamilus streckersoni</name>
    <dbReference type="NCBI Taxonomy" id="2493646"/>
    <lineage>
        <taxon>Eukaryota</taxon>
        <taxon>Metazoa</taxon>
        <taxon>Spiralia</taxon>
        <taxon>Lophotrochozoa</taxon>
        <taxon>Mollusca</taxon>
        <taxon>Bivalvia</taxon>
        <taxon>Autobranchia</taxon>
        <taxon>Heteroconchia</taxon>
        <taxon>Palaeoheterodonta</taxon>
        <taxon>Unionida</taxon>
        <taxon>Unionoidea</taxon>
        <taxon>Unionidae</taxon>
        <taxon>Ambleminae</taxon>
        <taxon>Lampsilini</taxon>
        <taxon>Potamilus</taxon>
    </lineage>
</organism>
<dbReference type="InterPro" id="IPR036259">
    <property type="entry name" value="MFS_trans_sf"/>
</dbReference>
<proteinExistence type="predicted"/>
<protein>
    <recommendedName>
        <fullName evidence="3">Major facilitator superfamily (MFS) profile domain-containing protein</fullName>
    </recommendedName>
</protein>
<dbReference type="InterPro" id="IPR011701">
    <property type="entry name" value="MFS"/>
</dbReference>
<feature type="transmembrane region" description="Helical" evidence="2">
    <location>
        <begin position="530"/>
        <end position="553"/>
    </location>
</feature>
<evidence type="ECO:0000313" key="4">
    <source>
        <dbReference type="EMBL" id="KAK3602049.1"/>
    </source>
</evidence>
<feature type="transmembrane region" description="Helical" evidence="2">
    <location>
        <begin position="242"/>
        <end position="262"/>
    </location>
</feature>
<dbReference type="PANTHER" id="PTHR11360">
    <property type="entry name" value="MONOCARBOXYLATE TRANSPORTER"/>
    <property type="match status" value="1"/>
</dbReference>
<dbReference type="InterPro" id="IPR020846">
    <property type="entry name" value="MFS_dom"/>
</dbReference>
<name>A0AAE0T1L4_9BIVA</name>
<reference evidence="4" key="3">
    <citation type="submission" date="2023-05" db="EMBL/GenBank/DDBJ databases">
        <authorList>
            <person name="Smith C.H."/>
        </authorList>
    </citation>
    <scope>NUCLEOTIDE SEQUENCE</scope>
    <source>
        <strain evidence="4">CHS0354</strain>
        <tissue evidence="4">Mantle</tissue>
    </source>
</reference>
<feature type="transmembrane region" description="Helical" evidence="2">
    <location>
        <begin position="180"/>
        <end position="206"/>
    </location>
</feature>
<evidence type="ECO:0000259" key="3">
    <source>
        <dbReference type="PROSITE" id="PS50850"/>
    </source>
</evidence>
<keyword evidence="2" id="KW-0472">Membrane</keyword>